<sequence length="401" mass="45955">MQVAAEEMVVEDDDKFESCVQEKAQEDQREYVACLKCTHDCFYSPHSASSQLPPTAPSFLKVLDDTFSGWLEIPQAFVDASLRRCMGEAKLEGPSGWVWYAPFVHTSSNFGKVALGSPGWDDFAHDHMLQRGDLLVLTYFSVRQLFKVRIFDAFDGTEKSQHCLPSKPHYVATSHSVHNQKTTSTMVLQVADSKDMGCTSEPKGDSAKDRLTSRQLCLFQEPEKWTDGPNAMMNQGHEINEESENHFDGLGCKARSLKNNSDKSKNSAIDEHEKRLHYSKALVPFKRESEQLFDEKKSVQRGRYKIPRCNQKGIYNPYAIASAAEQERVEKEANAFHSKYPFLIKSLSASSIYKDRKLIWPKAFVDAYMPKRDTMMTWMDAEGKWWNCLWLFQRRCGQRHS</sequence>
<keyword evidence="3" id="KW-0804">Transcription</keyword>
<dbReference type="AlphaFoldDB" id="A0A9D4ZEU8"/>
<dbReference type="OrthoDB" id="1864528at2759"/>
<keyword evidence="2" id="KW-0238">DNA-binding</keyword>
<keyword evidence="1" id="KW-0805">Transcription regulation</keyword>
<evidence type="ECO:0000256" key="1">
    <source>
        <dbReference type="ARBA" id="ARBA00023015"/>
    </source>
</evidence>
<dbReference type="SUPFAM" id="SSF101936">
    <property type="entry name" value="DNA-binding pseudobarrel domain"/>
    <property type="match status" value="2"/>
</dbReference>
<dbReference type="Proteomes" id="UP000886520">
    <property type="component" value="Chromosome 14"/>
</dbReference>
<dbReference type="PROSITE" id="PS50863">
    <property type="entry name" value="B3"/>
    <property type="match status" value="1"/>
</dbReference>
<dbReference type="InterPro" id="IPR003340">
    <property type="entry name" value="B3_DNA-bd"/>
</dbReference>
<gene>
    <name evidence="6" type="ORF">GOP47_0014434</name>
</gene>
<feature type="domain" description="TF-B3" evidence="5">
    <location>
        <begin position="56"/>
        <end position="154"/>
    </location>
</feature>
<keyword evidence="7" id="KW-1185">Reference proteome</keyword>
<evidence type="ECO:0000313" key="7">
    <source>
        <dbReference type="Proteomes" id="UP000886520"/>
    </source>
</evidence>
<comment type="caution">
    <text evidence="6">The sequence shown here is derived from an EMBL/GenBank/DDBJ whole genome shotgun (WGS) entry which is preliminary data.</text>
</comment>
<accession>A0A9D4ZEU8</accession>
<evidence type="ECO:0000313" key="6">
    <source>
        <dbReference type="EMBL" id="KAI5070091.1"/>
    </source>
</evidence>
<dbReference type="GO" id="GO:0003677">
    <property type="term" value="F:DNA binding"/>
    <property type="evidence" value="ECO:0007669"/>
    <property type="project" value="UniProtKB-KW"/>
</dbReference>
<dbReference type="SMART" id="SM01019">
    <property type="entry name" value="B3"/>
    <property type="match status" value="1"/>
</dbReference>
<dbReference type="PANTHER" id="PTHR31391:SF4">
    <property type="entry name" value="B3 DOMAIN-CONTAINING PROTEIN OS03G0184500"/>
    <property type="match status" value="1"/>
</dbReference>
<dbReference type="PANTHER" id="PTHR31391">
    <property type="entry name" value="B3 DOMAIN-CONTAINING PROTEIN OS11G0197600-RELATED"/>
    <property type="match status" value="1"/>
</dbReference>
<protein>
    <recommendedName>
        <fullName evidence="5">TF-B3 domain-containing protein</fullName>
    </recommendedName>
</protein>
<dbReference type="InterPro" id="IPR015300">
    <property type="entry name" value="DNA-bd_pseudobarrel_sf"/>
</dbReference>
<reference evidence="6" key="1">
    <citation type="submission" date="2021-01" db="EMBL/GenBank/DDBJ databases">
        <title>Adiantum capillus-veneris genome.</title>
        <authorList>
            <person name="Fang Y."/>
            <person name="Liao Q."/>
        </authorList>
    </citation>
    <scope>NUCLEOTIDE SEQUENCE</scope>
    <source>
        <strain evidence="6">H3</strain>
        <tissue evidence="6">Leaf</tissue>
    </source>
</reference>
<evidence type="ECO:0000256" key="3">
    <source>
        <dbReference type="ARBA" id="ARBA00023163"/>
    </source>
</evidence>
<proteinExistence type="predicted"/>
<dbReference type="Pfam" id="PF02362">
    <property type="entry name" value="B3"/>
    <property type="match status" value="1"/>
</dbReference>
<dbReference type="EMBL" id="JABFUD020000014">
    <property type="protein sequence ID" value="KAI5070091.1"/>
    <property type="molecule type" value="Genomic_DNA"/>
</dbReference>
<dbReference type="InterPro" id="IPR044837">
    <property type="entry name" value="REM16-like"/>
</dbReference>
<evidence type="ECO:0000256" key="4">
    <source>
        <dbReference type="ARBA" id="ARBA00023242"/>
    </source>
</evidence>
<dbReference type="CDD" id="cd10017">
    <property type="entry name" value="B3_DNA"/>
    <property type="match status" value="1"/>
</dbReference>
<organism evidence="6 7">
    <name type="scientific">Adiantum capillus-veneris</name>
    <name type="common">Maidenhair fern</name>
    <dbReference type="NCBI Taxonomy" id="13818"/>
    <lineage>
        <taxon>Eukaryota</taxon>
        <taxon>Viridiplantae</taxon>
        <taxon>Streptophyta</taxon>
        <taxon>Embryophyta</taxon>
        <taxon>Tracheophyta</taxon>
        <taxon>Polypodiopsida</taxon>
        <taxon>Polypodiidae</taxon>
        <taxon>Polypodiales</taxon>
        <taxon>Pteridineae</taxon>
        <taxon>Pteridaceae</taxon>
        <taxon>Vittarioideae</taxon>
        <taxon>Adiantum</taxon>
    </lineage>
</organism>
<evidence type="ECO:0000259" key="5">
    <source>
        <dbReference type="PROSITE" id="PS50863"/>
    </source>
</evidence>
<keyword evidence="4" id="KW-0539">Nucleus</keyword>
<dbReference type="Gene3D" id="2.40.330.10">
    <property type="entry name" value="DNA-binding pseudobarrel domain"/>
    <property type="match status" value="2"/>
</dbReference>
<name>A0A9D4ZEU8_ADICA</name>
<evidence type="ECO:0000256" key="2">
    <source>
        <dbReference type="ARBA" id="ARBA00023125"/>
    </source>
</evidence>